<gene>
    <name evidence="1" type="primary">EHBP1L1</name>
    <name evidence="1" type="ORF">EVAR_73574_1</name>
</gene>
<name>A0A4C1T300_EUMVA</name>
<comment type="caution">
    <text evidence="1">The sequence shown here is derived from an EMBL/GenBank/DDBJ whole genome shotgun (WGS) entry which is preliminary data.</text>
</comment>
<evidence type="ECO:0000313" key="2">
    <source>
        <dbReference type="Proteomes" id="UP000299102"/>
    </source>
</evidence>
<proteinExistence type="predicted"/>
<organism evidence="1 2">
    <name type="scientific">Eumeta variegata</name>
    <name type="common">Bagworm moth</name>
    <name type="synonym">Eumeta japonica</name>
    <dbReference type="NCBI Taxonomy" id="151549"/>
    <lineage>
        <taxon>Eukaryota</taxon>
        <taxon>Metazoa</taxon>
        <taxon>Ecdysozoa</taxon>
        <taxon>Arthropoda</taxon>
        <taxon>Hexapoda</taxon>
        <taxon>Insecta</taxon>
        <taxon>Pterygota</taxon>
        <taxon>Neoptera</taxon>
        <taxon>Endopterygota</taxon>
        <taxon>Lepidoptera</taxon>
        <taxon>Glossata</taxon>
        <taxon>Ditrysia</taxon>
        <taxon>Tineoidea</taxon>
        <taxon>Psychidae</taxon>
        <taxon>Oiketicinae</taxon>
        <taxon>Eumeta</taxon>
    </lineage>
</organism>
<keyword evidence="2" id="KW-1185">Reference proteome</keyword>
<dbReference type="AlphaFoldDB" id="A0A4C1T300"/>
<dbReference type="OrthoDB" id="5972258at2759"/>
<evidence type="ECO:0000313" key="1">
    <source>
        <dbReference type="EMBL" id="GBP07827.1"/>
    </source>
</evidence>
<feature type="non-terminal residue" evidence="1">
    <location>
        <position position="37"/>
    </location>
</feature>
<dbReference type="STRING" id="151549.A0A4C1T300"/>
<accession>A0A4C1T300</accession>
<dbReference type="Proteomes" id="UP000299102">
    <property type="component" value="Unassembled WGS sequence"/>
</dbReference>
<reference evidence="1 2" key="1">
    <citation type="journal article" date="2019" name="Commun. Biol.">
        <title>The bagworm genome reveals a unique fibroin gene that provides high tensile strength.</title>
        <authorList>
            <person name="Kono N."/>
            <person name="Nakamura H."/>
            <person name="Ohtoshi R."/>
            <person name="Tomita M."/>
            <person name="Numata K."/>
            <person name="Arakawa K."/>
        </authorList>
    </citation>
    <scope>NUCLEOTIDE SEQUENCE [LARGE SCALE GENOMIC DNA]</scope>
</reference>
<dbReference type="EMBL" id="BGZK01008297">
    <property type="protein sequence ID" value="GBP07827.1"/>
    <property type="molecule type" value="Genomic_DNA"/>
</dbReference>
<sequence length="37" mass="4333">MPAMGSVWKRLQRVNKRAAKFQFTASYHELHLETTAK</sequence>
<protein>
    <submittedName>
        <fullName evidence="1">EH domain-binding protein 1-like protein 1</fullName>
    </submittedName>
</protein>